<name>A0A0A0BVY0_9CELL</name>
<organism evidence="1 2">
    <name type="scientific">Cellulomonas carbonis T26</name>
    <dbReference type="NCBI Taxonomy" id="947969"/>
    <lineage>
        <taxon>Bacteria</taxon>
        <taxon>Bacillati</taxon>
        <taxon>Actinomycetota</taxon>
        <taxon>Actinomycetes</taxon>
        <taxon>Micrococcales</taxon>
        <taxon>Cellulomonadaceae</taxon>
        <taxon>Cellulomonas</taxon>
    </lineage>
</organism>
<sequence length="182" mass="20218">MTAREADDDVVDHGAVEDARSTDRGLLGVYLNDHLAGSVAGSQRFQRLARTLHRTPVGADLANIAEEVTEEREELRAVIEGLDVRPQDLLKQAAAWVGERLARLKASRREVASSTTRTLLEVELLRSALVGKLGVWQTLEDLAGDLGLDRDRMAELRRRTQEQVRTMDDVHAYVRGRALRGA</sequence>
<dbReference type="RefSeq" id="WP_052425873.1">
    <property type="nucleotide sequence ID" value="NZ_AXCY01000008.1"/>
</dbReference>
<reference evidence="1 2" key="1">
    <citation type="submission" date="2013-08" db="EMBL/GenBank/DDBJ databases">
        <title>Genome sequencing of Cellulomonas carbonis T26.</title>
        <authorList>
            <person name="Chen F."/>
            <person name="Li Y."/>
            <person name="Wang G."/>
        </authorList>
    </citation>
    <scope>NUCLEOTIDE SEQUENCE [LARGE SCALE GENOMIC DNA]</scope>
    <source>
        <strain evidence="1 2">T26</strain>
    </source>
</reference>
<dbReference type="Proteomes" id="UP000029839">
    <property type="component" value="Unassembled WGS sequence"/>
</dbReference>
<evidence type="ECO:0000313" key="2">
    <source>
        <dbReference type="Proteomes" id="UP000029839"/>
    </source>
</evidence>
<protein>
    <submittedName>
        <fullName evidence="1">Uncharacterized protein</fullName>
    </submittedName>
</protein>
<comment type="caution">
    <text evidence="1">The sequence shown here is derived from an EMBL/GenBank/DDBJ whole genome shotgun (WGS) entry which is preliminary data.</text>
</comment>
<dbReference type="OrthoDB" id="3338687at2"/>
<evidence type="ECO:0000313" key="1">
    <source>
        <dbReference type="EMBL" id="KGM12130.1"/>
    </source>
</evidence>
<gene>
    <name evidence="1" type="ORF">N868_01790</name>
</gene>
<keyword evidence="2" id="KW-1185">Reference proteome</keyword>
<reference evidence="1 2" key="2">
    <citation type="journal article" date="2015" name="Stand. Genomic Sci.">
        <title>Draft genome sequence of Cellulomonas carbonis T26(T) and comparative analysis of six Cellulomonas genomes.</title>
        <authorList>
            <person name="Zhuang W."/>
            <person name="Zhang S."/>
            <person name="Xia X."/>
            <person name="Wang G."/>
        </authorList>
    </citation>
    <scope>NUCLEOTIDE SEQUENCE [LARGE SCALE GENOMIC DNA]</scope>
    <source>
        <strain evidence="1 2">T26</strain>
    </source>
</reference>
<dbReference type="EMBL" id="AXCY01000008">
    <property type="protein sequence ID" value="KGM12130.1"/>
    <property type="molecule type" value="Genomic_DNA"/>
</dbReference>
<accession>A0A0A0BVY0</accession>
<dbReference type="AlphaFoldDB" id="A0A0A0BVY0"/>
<proteinExistence type="predicted"/>